<evidence type="ECO:0000313" key="2">
    <source>
        <dbReference type="Proteomes" id="UP001153069"/>
    </source>
</evidence>
<protein>
    <submittedName>
        <fullName evidence="1">Uncharacterized protein</fullName>
    </submittedName>
</protein>
<gene>
    <name evidence="1" type="ORF">SEMRO_18_G013040.1</name>
</gene>
<comment type="caution">
    <text evidence="1">The sequence shown here is derived from an EMBL/GenBank/DDBJ whole genome shotgun (WGS) entry which is preliminary data.</text>
</comment>
<dbReference type="AlphaFoldDB" id="A0A9N8H561"/>
<dbReference type="Proteomes" id="UP001153069">
    <property type="component" value="Unassembled WGS sequence"/>
</dbReference>
<evidence type="ECO:0000313" key="1">
    <source>
        <dbReference type="EMBL" id="CAB9497353.1"/>
    </source>
</evidence>
<dbReference type="PANTHER" id="PTHR39290:SF6">
    <property type="entry name" value="S-ADENOSYL-L-METHIONINE-DEPENDENT METHYLTRANSFERASES SUPERFAMILY PROTEIN"/>
    <property type="match status" value="1"/>
</dbReference>
<keyword evidence="2" id="KW-1185">Reference proteome</keyword>
<reference evidence="1" key="1">
    <citation type="submission" date="2020-06" db="EMBL/GenBank/DDBJ databases">
        <authorList>
            <consortium name="Plant Systems Biology data submission"/>
        </authorList>
    </citation>
    <scope>NUCLEOTIDE SEQUENCE</scope>
    <source>
        <strain evidence="1">D6</strain>
    </source>
</reference>
<organism evidence="1 2">
    <name type="scientific">Seminavis robusta</name>
    <dbReference type="NCBI Taxonomy" id="568900"/>
    <lineage>
        <taxon>Eukaryota</taxon>
        <taxon>Sar</taxon>
        <taxon>Stramenopiles</taxon>
        <taxon>Ochrophyta</taxon>
        <taxon>Bacillariophyta</taxon>
        <taxon>Bacillariophyceae</taxon>
        <taxon>Bacillariophycidae</taxon>
        <taxon>Naviculales</taxon>
        <taxon>Naviculaceae</taxon>
        <taxon>Seminavis</taxon>
    </lineage>
</organism>
<dbReference type="EMBL" id="CAICTM010000018">
    <property type="protein sequence ID" value="CAB9497353.1"/>
    <property type="molecule type" value="Genomic_DNA"/>
</dbReference>
<name>A0A9N8H561_9STRA</name>
<dbReference type="OrthoDB" id="5411518at2759"/>
<dbReference type="PANTHER" id="PTHR39290">
    <property type="entry name" value="C3H1-TYPE DOMAIN-CONTAINING PROTEIN-RELATED"/>
    <property type="match status" value="1"/>
</dbReference>
<sequence length="286" mass="32230">MASQQQQEAMEEDVDAIDHSLYAPLTGGNELYNRWKANRSQLPADFSKLFEPDLDEQHRGDLFEAEDEEAQEKYAWAVPDERALRICAHFAPLVEMGAGAGYWARLLRERGVTITAYDKDVDENCKAAGVSSRPFTKVEKGGPEVLALFPNATLLLIYPDDYEQSDEELTLSMAALQHFQGDTIIHVGEWLGSTLTLSMEGQETPDSVYPWGRSTSPDFQIVMEASFHRVLQVGLPNWGSVRNCLTVWKRHRSVVLEGDRYAYIPEEEQIEIALASPSTKHLLEEP</sequence>
<accession>A0A9N8H561</accession>
<proteinExistence type="predicted"/>